<dbReference type="Pfam" id="PF04879">
    <property type="entry name" value="Molybdop_Fe4S4"/>
    <property type="match status" value="1"/>
</dbReference>
<dbReference type="SMART" id="SM00926">
    <property type="entry name" value="Molybdop_Fe4S4"/>
    <property type="match status" value="1"/>
</dbReference>
<dbReference type="GO" id="GO:0051536">
    <property type="term" value="F:iron-sulfur cluster binding"/>
    <property type="evidence" value="ECO:0007669"/>
    <property type="project" value="UniProtKB-KW"/>
</dbReference>
<proteinExistence type="inferred from homology"/>
<dbReference type="EMBL" id="CP007453">
    <property type="protein sequence ID" value="AHM57845.1"/>
    <property type="molecule type" value="Genomic_DNA"/>
</dbReference>
<accession>W8TAB7</accession>
<dbReference type="InterPro" id="IPR006657">
    <property type="entry name" value="MoPterin_dinucl-bd_dom"/>
</dbReference>
<dbReference type="RefSeq" id="WP_025436708.1">
    <property type="nucleotide sequence ID" value="NZ_CP007453.1"/>
</dbReference>
<dbReference type="GO" id="GO:0046872">
    <property type="term" value="F:metal ion binding"/>
    <property type="evidence" value="ECO:0007669"/>
    <property type="project" value="UniProtKB-KW"/>
</dbReference>
<dbReference type="CDD" id="cd02766">
    <property type="entry name" value="MopB_3"/>
    <property type="match status" value="1"/>
</dbReference>
<dbReference type="Gene3D" id="2.20.25.90">
    <property type="entry name" value="ADC-like domains"/>
    <property type="match status" value="1"/>
</dbReference>
<dbReference type="InterPro" id="IPR050612">
    <property type="entry name" value="Prok_Mopterin_Oxidored"/>
</dbReference>
<dbReference type="GO" id="GO:0016491">
    <property type="term" value="F:oxidoreductase activity"/>
    <property type="evidence" value="ECO:0007669"/>
    <property type="project" value="UniProtKB-KW"/>
</dbReference>
<evidence type="ECO:0000256" key="2">
    <source>
        <dbReference type="ARBA" id="ARBA00022723"/>
    </source>
</evidence>
<dbReference type="InterPro" id="IPR006656">
    <property type="entry name" value="Mopterin_OxRdtase"/>
</dbReference>
<feature type="domain" description="4Fe-4S Mo/W bis-MGD-type" evidence="5">
    <location>
        <begin position="1"/>
        <end position="58"/>
    </location>
</feature>
<sequence length="655" mass="73312">MKTIKHACTLDCWDCCSFKVHIDGCRVVKIEGDRDHPYTKGFICNKGRKHLDRLYSSQRLRKPLLRTEGGFKEISFEQALDIMAHKIAHYVKEYGSQSIFHYEESGSGGVSKCMEEIFFNFIGGITKAKGSTCWGAGMKAQAYDFGNVKGHHLDDMHSSKLILVWGRNPHSTSVHLMAALQEAMKRGIKVIVIDPIRTETAKKADSYVQVNASSDIALAMAMTRMIIEEGLEDKGFIKNYTFGFEEYRDYLRGLDMDALVESTGLGCDEIKGLAMEYAAAKPAAIYPGYGLQKYKNGVNTIRAIDALAATCGYIGCKGGGVNYANRLYPEILSLDPYGSAEHAKNSRSFMLRDFSDAIEELKDPPIKMIVISKANPMNQLPDLERAQRAFSSVEFKVTFDMFMTDTASLSDLVIPCSNTLETEDLIYSSMNNPYISFNEKASEPENILMDEYYFFRELARNMGIKGYPMDEKLEYLKKVAKPLENCGYSFEDIKNGYVTVEGLSVAWSDMKFQTPSGRYEFVSKRAEADGLCAHPEFLVGEKNAGFRLITPHEKDSLFSQHFFGVEGISKALASPEELSKRNIASGETARLVSKAGEITVQIFGSEDVPMGTVYMNTGWHKSHGNPNFLTSSVSSERGEQLAYYESFVEILRQKN</sequence>
<dbReference type="InterPro" id="IPR006963">
    <property type="entry name" value="Mopterin_OxRdtase_4Fe-4S_dom"/>
</dbReference>
<dbReference type="SUPFAM" id="SSF50692">
    <property type="entry name" value="ADC-like"/>
    <property type="match status" value="1"/>
</dbReference>
<evidence type="ECO:0000256" key="4">
    <source>
        <dbReference type="ARBA" id="ARBA00023014"/>
    </source>
</evidence>
<dbReference type="PANTHER" id="PTHR43742">
    <property type="entry name" value="TRIMETHYLAMINE-N-OXIDE REDUCTASE"/>
    <property type="match status" value="1"/>
</dbReference>
<dbReference type="PANTHER" id="PTHR43742:SF6">
    <property type="entry name" value="OXIDOREDUCTASE YYAE-RELATED"/>
    <property type="match status" value="1"/>
</dbReference>
<name>W8TAB7_PEPAC</name>
<keyword evidence="6" id="KW-0614">Plasmid</keyword>
<dbReference type="AlphaFoldDB" id="W8TAB7"/>
<dbReference type="OrthoDB" id="9803192at2"/>
<keyword evidence="7" id="KW-1185">Reference proteome</keyword>
<dbReference type="Proteomes" id="UP000019591">
    <property type="component" value="Plasmid EAL2_808p"/>
</dbReference>
<dbReference type="Pfam" id="PF00384">
    <property type="entry name" value="Molybdopterin"/>
    <property type="match status" value="1"/>
</dbReference>
<dbReference type="Gene3D" id="3.40.50.740">
    <property type="match status" value="1"/>
</dbReference>
<dbReference type="Gene3D" id="2.40.40.20">
    <property type="match status" value="1"/>
</dbReference>
<dbReference type="eggNOG" id="COG0243">
    <property type="taxonomic scope" value="Bacteria"/>
</dbReference>
<organism evidence="6 7">
    <name type="scientific">Peptoclostridium acidaminophilum DSM 3953</name>
    <dbReference type="NCBI Taxonomy" id="1286171"/>
    <lineage>
        <taxon>Bacteria</taxon>
        <taxon>Bacillati</taxon>
        <taxon>Bacillota</taxon>
        <taxon>Clostridia</taxon>
        <taxon>Peptostreptococcales</taxon>
        <taxon>Peptoclostridiaceae</taxon>
        <taxon>Peptoclostridium</taxon>
    </lineage>
</organism>
<dbReference type="Pfam" id="PF01568">
    <property type="entry name" value="Molydop_binding"/>
    <property type="match status" value="1"/>
</dbReference>
<keyword evidence="3" id="KW-0408">Iron</keyword>
<comment type="similarity">
    <text evidence="1">Belongs to the prokaryotic molybdopterin-containing oxidoreductase family.</text>
</comment>
<dbReference type="PROSITE" id="PS51669">
    <property type="entry name" value="4FE4S_MOW_BIS_MGD"/>
    <property type="match status" value="1"/>
</dbReference>
<dbReference type="Gene3D" id="3.30.2070.10">
    <property type="entry name" value="Formate dehydrogenase/DMSO reductase"/>
    <property type="match status" value="1"/>
</dbReference>
<evidence type="ECO:0000259" key="5">
    <source>
        <dbReference type="PROSITE" id="PS51669"/>
    </source>
</evidence>
<reference evidence="6 7" key="1">
    <citation type="journal article" date="2014" name="Genome Announc.">
        <title>Complete Genome Sequence of Amino Acid-Utilizing Eubacterium acidaminophilum al-2 (DSM 3953).</title>
        <authorList>
            <person name="Poehlein A."/>
            <person name="Andreesen J.R."/>
            <person name="Daniel R."/>
        </authorList>
    </citation>
    <scope>NUCLEOTIDE SEQUENCE [LARGE SCALE GENOMIC DNA]</scope>
    <source>
        <strain evidence="6 7">DSM 3953</strain>
        <plasmid evidence="7">Plasmid EAL2_808p</plasmid>
    </source>
</reference>
<dbReference type="GO" id="GO:0043546">
    <property type="term" value="F:molybdopterin cofactor binding"/>
    <property type="evidence" value="ECO:0007669"/>
    <property type="project" value="InterPro"/>
</dbReference>
<dbReference type="PATRIC" id="fig|1286171.3.peg.2516"/>
<evidence type="ECO:0000313" key="6">
    <source>
        <dbReference type="EMBL" id="AHM57845.1"/>
    </source>
</evidence>
<protein>
    <submittedName>
        <fullName evidence="6">Oxidoreductase YyaE</fullName>
        <ecNumber evidence="6">1.-.-.-</ecNumber>
    </submittedName>
</protein>
<dbReference type="HOGENOM" id="CLU_000422_13_3_9"/>
<evidence type="ECO:0000256" key="3">
    <source>
        <dbReference type="ARBA" id="ARBA00023004"/>
    </source>
</evidence>
<geneLocation type="plasmid" evidence="6 7">
    <name>EAL2_808p</name>
</geneLocation>
<evidence type="ECO:0000313" key="7">
    <source>
        <dbReference type="Proteomes" id="UP000019591"/>
    </source>
</evidence>
<dbReference type="EC" id="1.-.-.-" evidence="6"/>
<keyword evidence="4" id="KW-0411">Iron-sulfur</keyword>
<dbReference type="KEGG" id="eac:EAL2_808p03400"/>
<dbReference type="SUPFAM" id="SSF53706">
    <property type="entry name" value="Formate dehydrogenase/DMSO reductase, domains 1-3"/>
    <property type="match status" value="1"/>
</dbReference>
<dbReference type="InterPro" id="IPR009010">
    <property type="entry name" value="Asp_de-COase-like_dom_sf"/>
</dbReference>
<dbReference type="Gene3D" id="3.40.228.10">
    <property type="entry name" value="Dimethylsulfoxide Reductase, domain 2"/>
    <property type="match status" value="1"/>
</dbReference>
<keyword evidence="6" id="KW-0560">Oxidoreductase</keyword>
<evidence type="ECO:0000256" key="1">
    <source>
        <dbReference type="ARBA" id="ARBA00010312"/>
    </source>
</evidence>
<gene>
    <name evidence="6" type="primary">yyaE</name>
    <name evidence="6" type="ORF">EAL2_808p03400</name>
</gene>
<keyword evidence="2" id="KW-0479">Metal-binding</keyword>